<dbReference type="SUPFAM" id="SSF47384">
    <property type="entry name" value="Homodimeric domain of signal transducing histidine kinase"/>
    <property type="match status" value="1"/>
</dbReference>
<dbReference type="GO" id="GO:0005886">
    <property type="term" value="C:plasma membrane"/>
    <property type="evidence" value="ECO:0007669"/>
    <property type="project" value="TreeGrafter"/>
</dbReference>
<keyword evidence="5" id="KW-0418">Kinase</keyword>
<dbReference type="Pfam" id="PF02518">
    <property type="entry name" value="HATPase_c"/>
    <property type="match status" value="1"/>
</dbReference>
<dbReference type="GO" id="GO:0000155">
    <property type="term" value="F:phosphorelay sensor kinase activity"/>
    <property type="evidence" value="ECO:0007669"/>
    <property type="project" value="InterPro"/>
</dbReference>
<dbReference type="InterPro" id="IPR058544">
    <property type="entry name" value="ETR1_N"/>
</dbReference>
<dbReference type="InterPro" id="IPR011006">
    <property type="entry name" value="CheY-like_superfamily"/>
</dbReference>
<feature type="modified residue" description="4-aspartylphosphate" evidence="6">
    <location>
        <position position="506"/>
    </location>
</feature>
<protein>
    <recommendedName>
        <fullName evidence="2">histidine kinase</fullName>
        <ecNumber evidence="2">2.7.13.3</ecNumber>
    </recommendedName>
</protein>
<accession>A0A1Z5JIJ3</accession>
<evidence type="ECO:0000259" key="10">
    <source>
        <dbReference type="PROSITE" id="PS50110"/>
    </source>
</evidence>
<evidence type="ECO:0000256" key="1">
    <source>
        <dbReference type="ARBA" id="ARBA00000085"/>
    </source>
</evidence>
<evidence type="ECO:0000313" key="11">
    <source>
        <dbReference type="EMBL" id="GAX13824.1"/>
    </source>
</evidence>
<feature type="transmembrane region" description="Helical" evidence="8">
    <location>
        <begin position="68"/>
        <end position="88"/>
    </location>
</feature>
<dbReference type="SMART" id="SM00448">
    <property type="entry name" value="REC"/>
    <property type="match status" value="1"/>
</dbReference>
<dbReference type="Pfam" id="PF25487">
    <property type="entry name" value="ETR1_N"/>
    <property type="match status" value="1"/>
</dbReference>
<evidence type="ECO:0000256" key="2">
    <source>
        <dbReference type="ARBA" id="ARBA00012438"/>
    </source>
</evidence>
<keyword evidence="12" id="KW-1185">Reference proteome</keyword>
<dbReference type="CDD" id="cd00082">
    <property type="entry name" value="HisKA"/>
    <property type="match status" value="1"/>
</dbReference>
<dbReference type="InterPro" id="IPR003661">
    <property type="entry name" value="HisK_dim/P_dom"/>
</dbReference>
<organism evidence="11 12">
    <name type="scientific">Fistulifera solaris</name>
    <name type="common">Oleaginous diatom</name>
    <dbReference type="NCBI Taxonomy" id="1519565"/>
    <lineage>
        <taxon>Eukaryota</taxon>
        <taxon>Sar</taxon>
        <taxon>Stramenopiles</taxon>
        <taxon>Ochrophyta</taxon>
        <taxon>Bacillariophyta</taxon>
        <taxon>Bacillariophyceae</taxon>
        <taxon>Bacillariophycidae</taxon>
        <taxon>Naviculales</taxon>
        <taxon>Naviculaceae</taxon>
        <taxon>Fistulifera</taxon>
    </lineage>
</organism>
<evidence type="ECO:0000256" key="5">
    <source>
        <dbReference type="ARBA" id="ARBA00022777"/>
    </source>
</evidence>
<keyword evidence="8" id="KW-0472">Membrane</keyword>
<keyword evidence="8" id="KW-1133">Transmembrane helix</keyword>
<dbReference type="PROSITE" id="PS50109">
    <property type="entry name" value="HIS_KIN"/>
    <property type="match status" value="1"/>
</dbReference>
<evidence type="ECO:0000256" key="8">
    <source>
        <dbReference type="SAM" id="Phobius"/>
    </source>
</evidence>
<dbReference type="SMART" id="SM00387">
    <property type="entry name" value="HATPase_c"/>
    <property type="match status" value="1"/>
</dbReference>
<keyword evidence="4" id="KW-0808">Transferase</keyword>
<dbReference type="Pfam" id="PF00072">
    <property type="entry name" value="Response_reg"/>
    <property type="match status" value="1"/>
</dbReference>
<dbReference type="InterPro" id="IPR005467">
    <property type="entry name" value="His_kinase_dom"/>
</dbReference>
<dbReference type="InterPro" id="IPR036890">
    <property type="entry name" value="HATPase_C_sf"/>
</dbReference>
<sequence length="581" mass="64892">MRHDDLLITLAYFSIPIQILISLYYYPLLNATPIRFLALFVLFALFILLCGIGHLFRALGIHGDEFELLNGLTAAVSVITALYLIPMIPNIMYTIKTALDDIILQEELNKNRKLMAFMGFLCHEIRNPLFAITSSIAFMKEGGNEKDRINYIYAIEQSANLMLRLVNDVLDISKLESGKVELERKTFNVLDLLNGISASIQSQVRHMRGAAVAFNAKISQNVPTVIEADPARLLQIIYNLLSNASKFTEQGKIDFKVDLIAYEDAFGDDPSTESGGRRSLQDDEADYSARLLERDDSVSKSAYRPEQHVLKIVVADTGCGIAPDRIVDIFRPFNQSKVSDYRKHGGTGLGLSIIAQLVKVMAGRIQVDSKEEEGSTFTVYLPVCLPSALTTSSALDTDSILNDSIKNRRLPPMLTNENRIDRFDDSENSSSDSPPPMSRPQTDDVDDFRHLQTDSKVLVVDDNTVNRKILGRMLTSFHLEIEFATNGQEAVDILASRSGFDLVLMDLDMPVLDGISATRIIRKELRLTELPVIALTAYAVQTQAKEALDAGVTEFATKPILKEDLRQMCSRYLLKRTQEIV</sequence>
<dbReference type="CDD" id="cd17546">
    <property type="entry name" value="REC_hyHK_CKI1_RcsC-like"/>
    <property type="match status" value="1"/>
</dbReference>
<dbReference type="Gene3D" id="3.40.50.2300">
    <property type="match status" value="1"/>
</dbReference>
<dbReference type="Proteomes" id="UP000198406">
    <property type="component" value="Unassembled WGS sequence"/>
</dbReference>
<dbReference type="Gene3D" id="1.10.287.130">
    <property type="match status" value="1"/>
</dbReference>
<dbReference type="GO" id="GO:0009927">
    <property type="term" value="F:histidine phosphotransfer kinase activity"/>
    <property type="evidence" value="ECO:0007669"/>
    <property type="project" value="TreeGrafter"/>
</dbReference>
<comment type="caution">
    <text evidence="11">The sequence shown here is derived from an EMBL/GenBank/DDBJ whole genome shotgun (WGS) entry which is preliminary data.</text>
</comment>
<proteinExistence type="predicted"/>
<dbReference type="AlphaFoldDB" id="A0A1Z5JIJ3"/>
<feature type="transmembrane region" description="Helical" evidence="8">
    <location>
        <begin position="7"/>
        <end position="28"/>
    </location>
</feature>
<dbReference type="InterPro" id="IPR003594">
    <property type="entry name" value="HATPase_dom"/>
</dbReference>
<dbReference type="InterPro" id="IPR036097">
    <property type="entry name" value="HisK_dim/P_sf"/>
</dbReference>
<dbReference type="PANTHER" id="PTHR43047">
    <property type="entry name" value="TWO-COMPONENT HISTIDINE PROTEIN KINASE"/>
    <property type="match status" value="1"/>
</dbReference>
<gene>
    <name evidence="11" type="ORF">FisN_30Lh122</name>
</gene>
<keyword evidence="3 6" id="KW-0597">Phosphoprotein</keyword>
<feature type="region of interest" description="Disordered" evidence="7">
    <location>
        <begin position="416"/>
        <end position="445"/>
    </location>
</feature>
<dbReference type="InParanoid" id="A0A1Z5JIJ3"/>
<dbReference type="Pfam" id="PF00512">
    <property type="entry name" value="HisKA"/>
    <property type="match status" value="1"/>
</dbReference>
<evidence type="ECO:0000256" key="4">
    <source>
        <dbReference type="ARBA" id="ARBA00022679"/>
    </source>
</evidence>
<keyword evidence="8" id="KW-0812">Transmembrane</keyword>
<feature type="domain" description="Response regulatory" evidence="10">
    <location>
        <begin position="456"/>
        <end position="573"/>
    </location>
</feature>
<dbReference type="PANTHER" id="PTHR43047:SF72">
    <property type="entry name" value="OSMOSENSING HISTIDINE PROTEIN KINASE SLN1"/>
    <property type="match status" value="1"/>
</dbReference>
<feature type="transmembrane region" description="Helical" evidence="8">
    <location>
        <begin position="34"/>
        <end position="56"/>
    </location>
</feature>
<dbReference type="SUPFAM" id="SSF52172">
    <property type="entry name" value="CheY-like"/>
    <property type="match status" value="1"/>
</dbReference>
<dbReference type="PRINTS" id="PR00344">
    <property type="entry name" value="BCTRLSENSOR"/>
</dbReference>
<dbReference type="PROSITE" id="PS50110">
    <property type="entry name" value="RESPONSE_REGULATORY"/>
    <property type="match status" value="1"/>
</dbReference>
<evidence type="ECO:0000256" key="6">
    <source>
        <dbReference type="PROSITE-ProRule" id="PRU00169"/>
    </source>
</evidence>
<dbReference type="SMART" id="SM00388">
    <property type="entry name" value="HisKA"/>
    <property type="match status" value="1"/>
</dbReference>
<evidence type="ECO:0000256" key="3">
    <source>
        <dbReference type="ARBA" id="ARBA00022553"/>
    </source>
</evidence>
<dbReference type="InterPro" id="IPR001789">
    <property type="entry name" value="Sig_transdc_resp-reg_receiver"/>
</dbReference>
<evidence type="ECO:0000256" key="7">
    <source>
        <dbReference type="SAM" id="MobiDB-lite"/>
    </source>
</evidence>
<reference evidence="11 12" key="1">
    <citation type="journal article" date="2015" name="Plant Cell">
        <title>Oil accumulation by the oleaginous diatom Fistulifera solaris as revealed by the genome and transcriptome.</title>
        <authorList>
            <person name="Tanaka T."/>
            <person name="Maeda Y."/>
            <person name="Veluchamy A."/>
            <person name="Tanaka M."/>
            <person name="Abida H."/>
            <person name="Marechal E."/>
            <person name="Bowler C."/>
            <person name="Muto M."/>
            <person name="Sunaga Y."/>
            <person name="Tanaka M."/>
            <person name="Yoshino T."/>
            <person name="Taniguchi T."/>
            <person name="Fukuda Y."/>
            <person name="Nemoto M."/>
            <person name="Matsumoto M."/>
            <person name="Wong P.S."/>
            <person name="Aburatani S."/>
            <person name="Fujibuchi W."/>
        </authorList>
    </citation>
    <scope>NUCLEOTIDE SEQUENCE [LARGE SCALE GENOMIC DNA]</scope>
    <source>
        <strain evidence="11 12">JPCC DA0580</strain>
    </source>
</reference>
<dbReference type="OrthoDB" id="46285at2759"/>
<dbReference type="EMBL" id="BDSP01000073">
    <property type="protein sequence ID" value="GAX13824.1"/>
    <property type="molecule type" value="Genomic_DNA"/>
</dbReference>
<evidence type="ECO:0000313" key="12">
    <source>
        <dbReference type="Proteomes" id="UP000198406"/>
    </source>
</evidence>
<feature type="domain" description="Histidine kinase" evidence="9">
    <location>
        <begin position="120"/>
        <end position="385"/>
    </location>
</feature>
<evidence type="ECO:0000259" key="9">
    <source>
        <dbReference type="PROSITE" id="PS50109"/>
    </source>
</evidence>
<dbReference type="Gene3D" id="3.30.565.10">
    <property type="entry name" value="Histidine kinase-like ATPase, C-terminal domain"/>
    <property type="match status" value="1"/>
</dbReference>
<comment type="catalytic activity">
    <reaction evidence="1">
        <text>ATP + protein L-histidine = ADP + protein N-phospho-L-histidine.</text>
        <dbReference type="EC" id="2.7.13.3"/>
    </reaction>
</comment>
<dbReference type="EC" id="2.7.13.3" evidence="2"/>
<dbReference type="InterPro" id="IPR004358">
    <property type="entry name" value="Sig_transdc_His_kin-like_C"/>
</dbReference>
<name>A0A1Z5JIJ3_FISSO</name>
<dbReference type="SUPFAM" id="SSF55874">
    <property type="entry name" value="ATPase domain of HSP90 chaperone/DNA topoisomerase II/histidine kinase"/>
    <property type="match status" value="1"/>
</dbReference>